<name>A0A1R3GCF9_COCAP</name>
<comment type="caution">
    <text evidence="1">The sequence shown here is derived from an EMBL/GenBank/DDBJ whole genome shotgun (WGS) entry which is preliminary data.</text>
</comment>
<proteinExistence type="predicted"/>
<evidence type="ECO:0000313" key="1">
    <source>
        <dbReference type="EMBL" id="OMO55700.1"/>
    </source>
</evidence>
<keyword evidence="2" id="KW-1185">Reference proteome</keyword>
<accession>A0A1R3GCF9</accession>
<evidence type="ECO:0000313" key="2">
    <source>
        <dbReference type="Proteomes" id="UP000188268"/>
    </source>
</evidence>
<sequence>MAPLSKVMILIHCFVLQIA</sequence>
<dbReference type="AlphaFoldDB" id="A0A1R3GCF9"/>
<dbReference type="Proteomes" id="UP000188268">
    <property type="component" value="Unassembled WGS sequence"/>
</dbReference>
<dbReference type="EMBL" id="AWWV01014581">
    <property type="protein sequence ID" value="OMO55700.1"/>
    <property type="molecule type" value="Genomic_DNA"/>
</dbReference>
<gene>
    <name evidence="1" type="ORF">CCACVL1_27075</name>
</gene>
<organism evidence="1 2">
    <name type="scientific">Corchorus capsularis</name>
    <name type="common">Jute</name>
    <dbReference type="NCBI Taxonomy" id="210143"/>
    <lineage>
        <taxon>Eukaryota</taxon>
        <taxon>Viridiplantae</taxon>
        <taxon>Streptophyta</taxon>
        <taxon>Embryophyta</taxon>
        <taxon>Tracheophyta</taxon>
        <taxon>Spermatophyta</taxon>
        <taxon>Magnoliopsida</taxon>
        <taxon>eudicotyledons</taxon>
        <taxon>Gunneridae</taxon>
        <taxon>Pentapetalae</taxon>
        <taxon>rosids</taxon>
        <taxon>malvids</taxon>
        <taxon>Malvales</taxon>
        <taxon>Malvaceae</taxon>
        <taxon>Grewioideae</taxon>
        <taxon>Apeibeae</taxon>
        <taxon>Corchorus</taxon>
    </lineage>
</organism>
<protein>
    <submittedName>
        <fullName evidence="1">Uncharacterized protein</fullName>
    </submittedName>
</protein>
<reference evidence="1 2" key="1">
    <citation type="submission" date="2013-09" db="EMBL/GenBank/DDBJ databases">
        <title>Corchorus capsularis genome sequencing.</title>
        <authorList>
            <person name="Alam M."/>
            <person name="Haque M.S."/>
            <person name="Islam M.S."/>
            <person name="Emdad E.M."/>
            <person name="Islam M.M."/>
            <person name="Ahmed B."/>
            <person name="Halim A."/>
            <person name="Hossen Q.M.M."/>
            <person name="Hossain M.Z."/>
            <person name="Ahmed R."/>
            <person name="Khan M.M."/>
            <person name="Islam R."/>
            <person name="Rashid M.M."/>
            <person name="Khan S.A."/>
            <person name="Rahman M.S."/>
            <person name="Alam M."/>
        </authorList>
    </citation>
    <scope>NUCLEOTIDE SEQUENCE [LARGE SCALE GENOMIC DNA]</scope>
    <source>
        <strain evidence="2">cv. CVL-1</strain>
        <tissue evidence="1">Whole seedling</tissue>
    </source>
</reference>